<dbReference type="InterPro" id="IPR051941">
    <property type="entry name" value="BG_Antigen-Binding_Lectin"/>
</dbReference>
<evidence type="ECO:0000256" key="5">
    <source>
        <dbReference type="ARBA" id="ARBA00022734"/>
    </source>
</evidence>
<evidence type="ECO:0000256" key="6">
    <source>
        <dbReference type="ARBA" id="ARBA00022837"/>
    </source>
</evidence>
<dbReference type="HOGENOM" id="CLU_767805_0_0_1"/>
<sequence length="361" mass="40977">MAGFFVYVSNTTSKGDGYLCYHDESTDQNMLSLDQHINCSLQGRYVIYYNERSQGVVYPRFYSKYAYNELCEMEVYGCNGTFGDDCIYPCPTNCLERRCDTDTGHCFRCVPGYKGPICNQENLAFGRLSNQSSIYSALWGAAKAVDGDKRQEFFSSACAKTDVGKETASWNVDLGKIMSIHHVDIYYRKESDSEYESTYRGFFAGFSLYISNSTNPDSESLCYHRLQNGTNSPPSVMSIQCEMIGRYVTIYNERLPEQTYPEYYSSTAELELCEVEVYGCQGISQYGDYCLTCPSTCPDARCNMSTGSCFQCLDGFTGDNCTESMSKKSWPRGYKTFLSTFSHSKSYSVLQIVLLYFHVKY</sequence>
<dbReference type="GO" id="GO:0042806">
    <property type="term" value="F:fucose binding"/>
    <property type="evidence" value="ECO:0007669"/>
    <property type="project" value="UniProtKB-ARBA"/>
</dbReference>
<dbReference type="SMART" id="SM00607">
    <property type="entry name" value="FTP"/>
    <property type="match status" value="1"/>
</dbReference>
<dbReference type="EMBL" id="JH817092">
    <property type="protein sequence ID" value="EKC38367.1"/>
    <property type="molecule type" value="Genomic_DNA"/>
</dbReference>
<accession>K1QNC2</accession>
<dbReference type="InterPro" id="IPR008979">
    <property type="entry name" value="Galactose-bd-like_sf"/>
</dbReference>
<comment type="similarity">
    <text evidence="2">Belongs to the fucolectin family.</text>
</comment>
<dbReference type="Pfam" id="PF22633">
    <property type="entry name" value="F5_F8_type_C_2"/>
    <property type="match status" value="1"/>
</dbReference>
<evidence type="ECO:0000256" key="4">
    <source>
        <dbReference type="ARBA" id="ARBA00022723"/>
    </source>
</evidence>
<proteinExistence type="inferred from homology"/>
<evidence type="ECO:0000259" key="8">
    <source>
        <dbReference type="SMART" id="SM00607"/>
    </source>
</evidence>
<evidence type="ECO:0000256" key="3">
    <source>
        <dbReference type="ARBA" id="ARBA00011233"/>
    </source>
</evidence>
<keyword evidence="6" id="KW-0106">Calcium</keyword>
<feature type="domain" description="Fucolectin tachylectin-4 pentraxin-1" evidence="8">
    <location>
        <begin position="120"/>
        <end position="284"/>
    </location>
</feature>
<comment type="subunit">
    <text evidence="3">Homotrimer.</text>
</comment>
<reference evidence="9" key="1">
    <citation type="journal article" date="2012" name="Nature">
        <title>The oyster genome reveals stress adaptation and complexity of shell formation.</title>
        <authorList>
            <person name="Zhang G."/>
            <person name="Fang X."/>
            <person name="Guo X."/>
            <person name="Li L."/>
            <person name="Luo R."/>
            <person name="Xu F."/>
            <person name="Yang P."/>
            <person name="Zhang L."/>
            <person name="Wang X."/>
            <person name="Qi H."/>
            <person name="Xiong Z."/>
            <person name="Que H."/>
            <person name="Xie Y."/>
            <person name="Holland P.W."/>
            <person name="Paps J."/>
            <person name="Zhu Y."/>
            <person name="Wu F."/>
            <person name="Chen Y."/>
            <person name="Wang J."/>
            <person name="Peng C."/>
            <person name="Meng J."/>
            <person name="Yang L."/>
            <person name="Liu J."/>
            <person name="Wen B."/>
            <person name="Zhang N."/>
            <person name="Huang Z."/>
            <person name="Zhu Q."/>
            <person name="Feng Y."/>
            <person name="Mount A."/>
            <person name="Hedgecock D."/>
            <person name="Xu Z."/>
            <person name="Liu Y."/>
            <person name="Domazet-Loso T."/>
            <person name="Du Y."/>
            <person name="Sun X."/>
            <person name="Zhang S."/>
            <person name="Liu B."/>
            <person name="Cheng P."/>
            <person name="Jiang X."/>
            <person name="Li J."/>
            <person name="Fan D."/>
            <person name="Wang W."/>
            <person name="Fu W."/>
            <person name="Wang T."/>
            <person name="Wang B."/>
            <person name="Zhang J."/>
            <person name="Peng Z."/>
            <person name="Li Y."/>
            <person name="Li N."/>
            <person name="Wang J."/>
            <person name="Chen M."/>
            <person name="He Y."/>
            <person name="Tan F."/>
            <person name="Song X."/>
            <person name="Zheng Q."/>
            <person name="Huang R."/>
            <person name="Yang H."/>
            <person name="Du X."/>
            <person name="Chen L."/>
            <person name="Yang M."/>
            <person name="Gaffney P.M."/>
            <person name="Wang S."/>
            <person name="Luo L."/>
            <person name="She Z."/>
            <person name="Ming Y."/>
            <person name="Huang W."/>
            <person name="Zhang S."/>
            <person name="Huang B."/>
            <person name="Zhang Y."/>
            <person name="Qu T."/>
            <person name="Ni P."/>
            <person name="Miao G."/>
            <person name="Wang J."/>
            <person name="Wang Q."/>
            <person name="Steinberg C.E."/>
            <person name="Wang H."/>
            <person name="Li N."/>
            <person name="Qian L."/>
            <person name="Zhang G."/>
            <person name="Li Y."/>
            <person name="Yang H."/>
            <person name="Liu X."/>
            <person name="Wang J."/>
            <person name="Yin Y."/>
            <person name="Wang J."/>
        </authorList>
    </citation>
    <scope>NUCLEOTIDE SEQUENCE [LARGE SCALE GENOMIC DNA]</scope>
    <source>
        <strain evidence="9">05x7-T-G4-1.051#20</strain>
    </source>
</reference>
<dbReference type="PANTHER" id="PTHR45713">
    <property type="entry name" value="FTP DOMAIN-CONTAINING PROTEIN"/>
    <property type="match status" value="1"/>
</dbReference>
<dbReference type="SUPFAM" id="SSF49785">
    <property type="entry name" value="Galactose-binding domain-like"/>
    <property type="match status" value="1"/>
</dbReference>
<evidence type="ECO:0000256" key="7">
    <source>
        <dbReference type="ARBA" id="ARBA00023157"/>
    </source>
</evidence>
<comment type="function">
    <text evidence="1">Acts as a defensive agent. Recognizes blood group fucosylated oligosaccharides including A, B, H and Lewis B-type antigens. Does not recognize Lewis A antigen and has low affinity for monovalent haptens.</text>
</comment>
<dbReference type="AlphaFoldDB" id="K1QNC2"/>
<keyword evidence="5" id="KW-0430">Lectin</keyword>
<evidence type="ECO:0000256" key="2">
    <source>
        <dbReference type="ARBA" id="ARBA00010147"/>
    </source>
</evidence>
<dbReference type="InParanoid" id="K1QNC2"/>
<organism evidence="9">
    <name type="scientific">Magallana gigas</name>
    <name type="common">Pacific oyster</name>
    <name type="synonym">Crassostrea gigas</name>
    <dbReference type="NCBI Taxonomy" id="29159"/>
    <lineage>
        <taxon>Eukaryota</taxon>
        <taxon>Metazoa</taxon>
        <taxon>Spiralia</taxon>
        <taxon>Lophotrochozoa</taxon>
        <taxon>Mollusca</taxon>
        <taxon>Bivalvia</taxon>
        <taxon>Autobranchia</taxon>
        <taxon>Pteriomorphia</taxon>
        <taxon>Ostreida</taxon>
        <taxon>Ostreoidea</taxon>
        <taxon>Ostreidae</taxon>
        <taxon>Magallana</taxon>
    </lineage>
</organism>
<evidence type="ECO:0000256" key="1">
    <source>
        <dbReference type="ARBA" id="ARBA00002219"/>
    </source>
</evidence>
<dbReference type="Gene3D" id="2.60.120.260">
    <property type="entry name" value="Galactose-binding domain-like"/>
    <property type="match status" value="2"/>
</dbReference>
<protein>
    <recommendedName>
        <fullName evidence="8">Fucolectin tachylectin-4 pentraxin-1 domain-containing protein</fullName>
    </recommendedName>
</protein>
<dbReference type="InterPro" id="IPR006585">
    <property type="entry name" value="FTP1"/>
</dbReference>
<keyword evidence="4" id="KW-0479">Metal-binding</keyword>
<dbReference type="GO" id="GO:0010185">
    <property type="term" value="P:regulation of cellular defense response"/>
    <property type="evidence" value="ECO:0007669"/>
    <property type="project" value="UniProtKB-ARBA"/>
</dbReference>
<name>K1QNC2_MAGGI</name>
<gene>
    <name evidence="9" type="ORF">CGI_10002322</name>
</gene>
<dbReference type="GO" id="GO:0046872">
    <property type="term" value="F:metal ion binding"/>
    <property type="evidence" value="ECO:0007669"/>
    <property type="project" value="UniProtKB-KW"/>
</dbReference>
<dbReference type="GO" id="GO:0001868">
    <property type="term" value="P:regulation of complement activation, lectin pathway"/>
    <property type="evidence" value="ECO:0007669"/>
    <property type="project" value="UniProtKB-ARBA"/>
</dbReference>
<dbReference type="PANTHER" id="PTHR45713:SF15">
    <property type="entry name" value="F5_8 TYPE C DOMAIN-CONTAINING PROTEIN"/>
    <property type="match status" value="1"/>
</dbReference>
<keyword evidence="7" id="KW-1015">Disulfide bond</keyword>
<evidence type="ECO:0000313" key="9">
    <source>
        <dbReference type="EMBL" id="EKC38367.1"/>
    </source>
</evidence>